<keyword evidence="6" id="KW-1185">Reference proteome</keyword>
<feature type="region of interest" description="Disordered" evidence="2">
    <location>
        <begin position="458"/>
        <end position="477"/>
    </location>
</feature>
<name>A0A0T5NTU9_9RHOB</name>
<organism evidence="4 6">
    <name type="scientific">Roseovarius indicus</name>
    <dbReference type="NCBI Taxonomy" id="540747"/>
    <lineage>
        <taxon>Bacteria</taxon>
        <taxon>Pseudomonadati</taxon>
        <taxon>Pseudomonadota</taxon>
        <taxon>Alphaproteobacteria</taxon>
        <taxon>Rhodobacterales</taxon>
        <taxon>Roseobacteraceae</taxon>
        <taxon>Roseovarius</taxon>
    </lineage>
</organism>
<evidence type="ECO:0000259" key="3">
    <source>
        <dbReference type="PROSITE" id="PS51898"/>
    </source>
</evidence>
<protein>
    <submittedName>
        <fullName evidence="5">Tyrosine recombinase XerC</fullName>
    </submittedName>
</protein>
<evidence type="ECO:0000313" key="5">
    <source>
        <dbReference type="EMBL" id="QEW27920.1"/>
    </source>
</evidence>
<gene>
    <name evidence="5" type="ORF">RIdsm_03743</name>
    <name evidence="4" type="ORF">XM52_28365</name>
</gene>
<reference evidence="5 7" key="2">
    <citation type="submission" date="2018-08" db="EMBL/GenBank/DDBJ databases">
        <title>Genetic Globetrotter - A new plasmid hitch-hiking vast phylogenetic and geographic distances.</title>
        <authorList>
            <person name="Vollmers J."/>
            <person name="Petersen J."/>
        </authorList>
    </citation>
    <scope>NUCLEOTIDE SEQUENCE [LARGE SCALE GENOMIC DNA]</scope>
    <source>
        <strain evidence="5 7">DSM 26383</strain>
    </source>
</reference>
<dbReference type="EMBL" id="CP031598">
    <property type="protein sequence ID" value="QEW27920.1"/>
    <property type="molecule type" value="Genomic_DNA"/>
</dbReference>
<reference evidence="4 6" key="1">
    <citation type="submission" date="2015-04" db="EMBL/GenBank/DDBJ databases">
        <title>The draft genome sequence of Roseovarius indicus B108T.</title>
        <authorList>
            <person name="Li G."/>
            <person name="Lai Q."/>
            <person name="Shao Z."/>
            <person name="Yan P."/>
        </authorList>
    </citation>
    <scope>NUCLEOTIDE SEQUENCE [LARGE SCALE GENOMIC DNA]</scope>
    <source>
        <strain evidence="4 6">B108</strain>
    </source>
</reference>
<dbReference type="GO" id="GO:0015074">
    <property type="term" value="P:DNA integration"/>
    <property type="evidence" value="ECO:0007669"/>
    <property type="project" value="InterPro"/>
</dbReference>
<dbReference type="InterPro" id="IPR002104">
    <property type="entry name" value="Integrase_catalytic"/>
</dbReference>
<evidence type="ECO:0000313" key="6">
    <source>
        <dbReference type="Proteomes" id="UP000051401"/>
    </source>
</evidence>
<accession>A0A0T5NTU9</accession>
<dbReference type="Pfam" id="PF00589">
    <property type="entry name" value="Phage_integrase"/>
    <property type="match status" value="1"/>
</dbReference>
<evidence type="ECO:0000256" key="1">
    <source>
        <dbReference type="ARBA" id="ARBA00023172"/>
    </source>
</evidence>
<dbReference type="KEGG" id="rid:RIdsm_03743"/>
<sequence length="560" mass="63540">MNQPMIEINVGPRNLAEVIHRLEDNTKLDATKRRDLISAVSCAANLIGRQPFELEADVPALRDALLKVHPKQAGITAKRLSNIKSDLGLALRLTRAAPRQRRSADRTDAWLSFLNSASIKHQRNQLSRLVDYCCSHWLEPDQVNDDVMSAFEAHLDASILTKNPKEIRKDTSYAWNAVIKQNNLSFTPLVVPKADRYIATPLNQYPVSLRADLAKYIDRLRHADIMDEEGPDRALSETSLRNIEAHVRQFLDAACSNGFDRTDFENLSHTLRPDVMKAAVNKIQERQGGQLTATTRNILSTLQAIAKYHVKAPDEIVNLIRKAKSKIGDVQIGMTDKNMERLAQFDDPRNIARLVTLPNELMQWAQENSPHKRAPLRAMHAVAISILLVCPLRIKNISMLDIERHLTVHRDGKHKLYTLHIPASEMKNRNPMDFVLGEQPSRHLETYLSEFRQHVSNDPGSALFPKKSGGGPRTPDNLGPDISRLIYRETGLVMNAHLFRHFSGMMYLNHNPGEFETVRQFLGHKKLDTTMAFYARFSSKAAVKRYDEAVLSKWRGCEND</sequence>
<dbReference type="Proteomes" id="UP000051401">
    <property type="component" value="Unassembled WGS sequence"/>
</dbReference>
<dbReference type="Gene3D" id="1.10.443.10">
    <property type="entry name" value="Intergrase catalytic core"/>
    <property type="match status" value="1"/>
</dbReference>
<proteinExistence type="predicted"/>
<dbReference type="PROSITE" id="PS51898">
    <property type="entry name" value="TYR_RECOMBINASE"/>
    <property type="match status" value="1"/>
</dbReference>
<dbReference type="STRING" id="540747.SAMN04488031_1317"/>
<dbReference type="PATRIC" id="fig|540747.5.peg.4809"/>
<keyword evidence="1" id="KW-0233">DNA recombination</keyword>
<dbReference type="EMBL" id="LAXI01000046">
    <property type="protein sequence ID" value="KRS12063.1"/>
    <property type="molecule type" value="Genomic_DNA"/>
</dbReference>
<evidence type="ECO:0000256" key="2">
    <source>
        <dbReference type="SAM" id="MobiDB-lite"/>
    </source>
</evidence>
<dbReference type="GO" id="GO:0003677">
    <property type="term" value="F:DNA binding"/>
    <property type="evidence" value="ECO:0007669"/>
    <property type="project" value="InterPro"/>
</dbReference>
<evidence type="ECO:0000313" key="4">
    <source>
        <dbReference type="EMBL" id="KRS12063.1"/>
    </source>
</evidence>
<dbReference type="InterPro" id="IPR013762">
    <property type="entry name" value="Integrase-like_cat_sf"/>
</dbReference>
<dbReference type="SUPFAM" id="SSF56349">
    <property type="entry name" value="DNA breaking-rejoining enzymes"/>
    <property type="match status" value="1"/>
</dbReference>
<dbReference type="AlphaFoldDB" id="A0A0T5NTU9"/>
<dbReference type="InterPro" id="IPR011010">
    <property type="entry name" value="DNA_brk_join_enz"/>
</dbReference>
<dbReference type="GO" id="GO:0006310">
    <property type="term" value="P:DNA recombination"/>
    <property type="evidence" value="ECO:0007669"/>
    <property type="project" value="UniProtKB-KW"/>
</dbReference>
<dbReference type="Proteomes" id="UP000325785">
    <property type="component" value="Chromosome"/>
</dbReference>
<evidence type="ECO:0000313" key="7">
    <source>
        <dbReference type="Proteomes" id="UP000325785"/>
    </source>
</evidence>
<feature type="domain" description="Tyr recombinase" evidence="3">
    <location>
        <begin position="341"/>
        <end position="547"/>
    </location>
</feature>